<sequence length="152" mass="17139">MASCGPGAGHGVPIPLMPTITYDPWALDGVIKVRRTVRIDRIAFSVRRYISYRTVPLRYECSVALIVLGRAMGDSLVMGVSSSHVPLSFLQMPLSSGHILHHSSAPASLNTQRRKNGRERKGKKKEEKERENKKEKVGWRTTWAICTWHNFI</sequence>
<dbReference type="EMBL" id="NMUH01003173">
    <property type="protein sequence ID" value="MQM04194.1"/>
    <property type="molecule type" value="Genomic_DNA"/>
</dbReference>
<name>A0A843WJF6_COLES</name>
<dbReference type="AlphaFoldDB" id="A0A843WJF6"/>
<evidence type="ECO:0000313" key="3">
    <source>
        <dbReference type="Proteomes" id="UP000652761"/>
    </source>
</evidence>
<evidence type="ECO:0000256" key="1">
    <source>
        <dbReference type="SAM" id="MobiDB-lite"/>
    </source>
</evidence>
<protein>
    <submittedName>
        <fullName evidence="2">Uncharacterized protein</fullName>
    </submittedName>
</protein>
<proteinExistence type="predicted"/>
<keyword evidence="3" id="KW-1185">Reference proteome</keyword>
<evidence type="ECO:0000313" key="2">
    <source>
        <dbReference type="EMBL" id="MQM04194.1"/>
    </source>
</evidence>
<comment type="caution">
    <text evidence="2">The sequence shown here is derived from an EMBL/GenBank/DDBJ whole genome shotgun (WGS) entry which is preliminary data.</text>
</comment>
<organism evidence="2 3">
    <name type="scientific">Colocasia esculenta</name>
    <name type="common">Wild taro</name>
    <name type="synonym">Arum esculentum</name>
    <dbReference type="NCBI Taxonomy" id="4460"/>
    <lineage>
        <taxon>Eukaryota</taxon>
        <taxon>Viridiplantae</taxon>
        <taxon>Streptophyta</taxon>
        <taxon>Embryophyta</taxon>
        <taxon>Tracheophyta</taxon>
        <taxon>Spermatophyta</taxon>
        <taxon>Magnoliopsida</taxon>
        <taxon>Liliopsida</taxon>
        <taxon>Araceae</taxon>
        <taxon>Aroideae</taxon>
        <taxon>Colocasieae</taxon>
        <taxon>Colocasia</taxon>
    </lineage>
</organism>
<feature type="compositionally biased region" description="Basic residues" evidence="1">
    <location>
        <begin position="112"/>
        <end position="123"/>
    </location>
</feature>
<feature type="region of interest" description="Disordered" evidence="1">
    <location>
        <begin position="105"/>
        <end position="134"/>
    </location>
</feature>
<feature type="compositionally biased region" description="Basic and acidic residues" evidence="1">
    <location>
        <begin position="124"/>
        <end position="134"/>
    </location>
</feature>
<accession>A0A843WJF6</accession>
<gene>
    <name evidence="2" type="ORF">Taro_036998</name>
</gene>
<reference evidence="2" key="1">
    <citation type="submission" date="2017-07" db="EMBL/GenBank/DDBJ databases">
        <title>Taro Niue Genome Assembly and Annotation.</title>
        <authorList>
            <person name="Atibalentja N."/>
            <person name="Keating K."/>
            <person name="Fields C.J."/>
        </authorList>
    </citation>
    <scope>NUCLEOTIDE SEQUENCE</scope>
    <source>
        <strain evidence="2">Niue_2</strain>
        <tissue evidence="2">Leaf</tissue>
    </source>
</reference>
<dbReference type="Proteomes" id="UP000652761">
    <property type="component" value="Unassembled WGS sequence"/>
</dbReference>